<dbReference type="InterPro" id="IPR025657">
    <property type="entry name" value="RadC_JAB"/>
</dbReference>
<evidence type="ECO:0000256" key="6">
    <source>
        <dbReference type="ARBA" id="ARBA00023049"/>
    </source>
</evidence>
<dbReference type="Proteomes" id="UP000823201">
    <property type="component" value="Unassembled WGS sequence"/>
</dbReference>
<comment type="caution">
    <text evidence="8">The sequence shown here is derived from an EMBL/GenBank/DDBJ whole genome shotgun (WGS) entry which is preliminary data.</text>
</comment>
<evidence type="ECO:0000256" key="4">
    <source>
        <dbReference type="ARBA" id="ARBA00022801"/>
    </source>
</evidence>
<keyword evidence="6" id="KW-0482">Metalloprotease</keyword>
<keyword evidence="4" id="KW-0378">Hydrolase</keyword>
<keyword evidence="2" id="KW-0645">Protease</keyword>
<accession>A0ABS2Q687</accession>
<dbReference type="Gene3D" id="3.40.140.10">
    <property type="entry name" value="Cytidine Deaminase, domain 2"/>
    <property type="match status" value="1"/>
</dbReference>
<dbReference type="PANTHER" id="PTHR30471:SF3">
    <property type="entry name" value="UPF0758 PROTEIN YEES-RELATED"/>
    <property type="match status" value="1"/>
</dbReference>
<reference evidence="8 9" key="1">
    <citation type="submission" date="2021-01" db="EMBL/GenBank/DDBJ databases">
        <title>Genomic Encyclopedia of Type Strains, Phase IV (KMG-IV): sequencing the most valuable type-strain genomes for metagenomic binning, comparative biology and taxonomic classification.</title>
        <authorList>
            <person name="Goeker M."/>
        </authorList>
    </citation>
    <scope>NUCLEOTIDE SEQUENCE [LARGE SCALE GENOMIC DNA]</scope>
    <source>
        <strain evidence="8 9">DSM 100968</strain>
    </source>
</reference>
<evidence type="ECO:0000256" key="5">
    <source>
        <dbReference type="ARBA" id="ARBA00022833"/>
    </source>
</evidence>
<gene>
    <name evidence="8" type="ORF">JOC27_000679</name>
</gene>
<dbReference type="PANTHER" id="PTHR30471">
    <property type="entry name" value="DNA REPAIR PROTEIN RADC"/>
    <property type="match status" value="1"/>
</dbReference>
<keyword evidence="5" id="KW-0862">Zinc</keyword>
<dbReference type="InterPro" id="IPR001405">
    <property type="entry name" value="UPF0758"/>
</dbReference>
<evidence type="ECO:0000256" key="2">
    <source>
        <dbReference type="ARBA" id="ARBA00022670"/>
    </source>
</evidence>
<organism evidence="8 9">
    <name type="scientific">Sporolactobacillus spathodeae</name>
    <dbReference type="NCBI Taxonomy" id="1465502"/>
    <lineage>
        <taxon>Bacteria</taxon>
        <taxon>Bacillati</taxon>
        <taxon>Bacillota</taxon>
        <taxon>Bacilli</taxon>
        <taxon>Bacillales</taxon>
        <taxon>Sporolactobacillaceae</taxon>
        <taxon>Sporolactobacillus</taxon>
    </lineage>
</organism>
<evidence type="ECO:0000256" key="1">
    <source>
        <dbReference type="ARBA" id="ARBA00010243"/>
    </source>
</evidence>
<evidence type="ECO:0000313" key="8">
    <source>
        <dbReference type="EMBL" id="MBM7657238.1"/>
    </source>
</evidence>
<dbReference type="InterPro" id="IPR037518">
    <property type="entry name" value="MPN"/>
</dbReference>
<evidence type="ECO:0000259" key="7">
    <source>
        <dbReference type="PROSITE" id="PS50249"/>
    </source>
</evidence>
<keyword evidence="9" id="KW-1185">Reference proteome</keyword>
<comment type="similarity">
    <text evidence="1">Belongs to the UPF0758 family.</text>
</comment>
<dbReference type="RefSeq" id="WP_205005582.1">
    <property type="nucleotide sequence ID" value="NZ_CBCRXA010000016.1"/>
</dbReference>
<dbReference type="EMBL" id="JAFBEV010000004">
    <property type="protein sequence ID" value="MBM7657238.1"/>
    <property type="molecule type" value="Genomic_DNA"/>
</dbReference>
<evidence type="ECO:0000256" key="3">
    <source>
        <dbReference type="ARBA" id="ARBA00022723"/>
    </source>
</evidence>
<dbReference type="PROSITE" id="PS50249">
    <property type="entry name" value="MPN"/>
    <property type="match status" value="1"/>
</dbReference>
<feature type="domain" description="MPN" evidence="7">
    <location>
        <begin position="18"/>
        <end position="144"/>
    </location>
</feature>
<dbReference type="Pfam" id="PF04002">
    <property type="entry name" value="RadC"/>
    <property type="match status" value="1"/>
</dbReference>
<keyword evidence="3" id="KW-0479">Metal-binding</keyword>
<evidence type="ECO:0000313" key="9">
    <source>
        <dbReference type="Proteomes" id="UP000823201"/>
    </source>
</evidence>
<sequence>MEISEVHLCLKDNGKRICNDHIPDCDSAFPFFENQIGKSTTERFCALFLDYDYYPIGCSIIGIGTANKVLIDPSELFKIALLLNARHFYIAHNHLGSSLTPTQSDIKSTQEIGFLGKLLSVDLIDSLILNSKNEYLSIRKYILEKGNE</sequence>
<name>A0ABS2Q687_9BACL</name>
<protein>
    <submittedName>
        <fullName evidence="8">DNA repair protein RadC</fullName>
    </submittedName>
</protein>
<proteinExistence type="inferred from homology"/>